<feature type="domain" description="Protein kinase" evidence="16">
    <location>
        <begin position="666"/>
        <end position="922"/>
    </location>
</feature>
<dbReference type="InterPro" id="IPR008266">
    <property type="entry name" value="Tyr_kinase_AS"/>
</dbReference>
<evidence type="ECO:0000256" key="10">
    <source>
        <dbReference type="ARBA" id="ARBA00023170"/>
    </source>
</evidence>
<dbReference type="InterPro" id="IPR000719">
    <property type="entry name" value="Prot_kinase_dom"/>
</dbReference>
<feature type="compositionally biased region" description="Polar residues" evidence="13">
    <location>
        <begin position="482"/>
        <end position="516"/>
    </location>
</feature>
<evidence type="ECO:0000259" key="16">
    <source>
        <dbReference type="PROSITE" id="PS50011"/>
    </source>
</evidence>
<keyword evidence="7 14" id="KW-1133">Transmembrane helix</keyword>
<dbReference type="SUPFAM" id="SSF49785">
    <property type="entry name" value="Galactose-binding domain-like"/>
    <property type="match status" value="1"/>
</dbReference>
<dbReference type="InterPro" id="IPR011009">
    <property type="entry name" value="Kinase-like_dom_sf"/>
</dbReference>
<sequence>MRVAVLRGSMSLSVWLTLLLAISVSTSVLASSAFNAYDCDTPLGMESGQIPDSAISASSSYVPNVGPRNGRLKVEQAGGAWCPKNAVEKDIREFIQIDLGSTHVVTGVQTQGRFDHGRGQEYTEEYILEYWRPGLRDWKQYYGSNGKAILSGNSDTATIITHKLLPLIFATKVRVLPYSLHRRTVCLRMEVLGCLAKGGVKTYNITKDKSWDSIPGLSDLSYDGEKWNGFFTNGLGKLADGTLGGDEVKVDSTGNGKGNGWVGWRNDSFPKNFIDILFEFDQIRNFSMVHIHCNNAFTKNVQVFAKARIFFSVGGVFYGGKTITYSYMPDRVLENSRDVAINLHGNVAKFIKLQLHFENAWIMLSEISFDSEIFTGNITEEKEDLSDDADIIDNGPGVVDVPWDNVEMGISARKENEDSNNTEVVIGALMALTFLVFGVFMILILLNRRHKLQGSPSAFFRNPFGVNINMKDILANLSPLNSASTSTTHRPGVNSYTHHIPSSNSNQDTSLTSDQEPVTYEPTPQLHYYPNTYATLKKTSSGNNSDVSPCIETRADLESDLTENCMGYMAILNGGPPVSATINDTHHIINGSYSSLVVKPNMVCPQRMNATIQYNSDPPSRKRYHTAPREKNRMAPPVVQWNISPSMGQSYKCREGEVVPIPRYCLRVLERLGSCHIGEVIICETEDIELPTEKVAVRTCRGDSLREIRFLSSLQDPNLVSILGVCTGEQPPWLIMEYPAQLGDLVQHLNSTDNLTYGTLMYIASQVASAMKYLESKNVVHKDLAARNCLINEDYIVKVGDIAMCNPVYSKDYDEIGSRPPAPIRWLPWESILLDRYTCQSGVWSFAVTLWEILSLCRDKPFPHLTNEQVIQNAEHMYYGGELQVFLPKPSLCPREIYELMCECWRRDQSMRPTFKQIYLFLKRSTNYKSNLDLRC</sequence>
<dbReference type="Gene3D" id="3.30.200.20">
    <property type="entry name" value="Phosphorylase Kinase, domain 1"/>
    <property type="match status" value="1"/>
</dbReference>
<dbReference type="GO" id="GO:0038062">
    <property type="term" value="F:protein tyrosine kinase collagen receptor activity"/>
    <property type="evidence" value="ECO:0007669"/>
    <property type="project" value="TreeGrafter"/>
</dbReference>
<evidence type="ECO:0000256" key="9">
    <source>
        <dbReference type="ARBA" id="ARBA00023157"/>
    </source>
</evidence>
<keyword evidence="6" id="KW-0067">ATP-binding</keyword>
<dbReference type="PROSITE" id="PS01285">
    <property type="entry name" value="FA58C_1"/>
    <property type="match status" value="1"/>
</dbReference>
<dbReference type="PANTHER" id="PTHR24416">
    <property type="entry name" value="TYROSINE-PROTEIN KINASE RECEPTOR"/>
    <property type="match status" value="1"/>
</dbReference>
<keyword evidence="2" id="KW-1003">Cell membrane</keyword>
<evidence type="ECO:0000256" key="12">
    <source>
        <dbReference type="ARBA" id="ARBA00061639"/>
    </source>
</evidence>
<evidence type="ECO:0000256" key="2">
    <source>
        <dbReference type="ARBA" id="ARBA00022475"/>
    </source>
</evidence>
<evidence type="ECO:0000256" key="6">
    <source>
        <dbReference type="ARBA" id="ARBA00022840"/>
    </source>
</evidence>
<dbReference type="PROSITE" id="PS00109">
    <property type="entry name" value="PROTEIN_KINASE_TYR"/>
    <property type="match status" value="1"/>
</dbReference>
<feature type="domain" description="F5/8 type C" evidence="17">
    <location>
        <begin position="39"/>
        <end position="194"/>
    </location>
</feature>
<dbReference type="PROSITE" id="PS01286">
    <property type="entry name" value="FA58C_2"/>
    <property type="match status" value="1"/>
</dbReference>
<dbReference type="InterPro" id="IPR000421">
    <property type="entry name" value="FA58C"/>
</dbReference>
<evidence type="ECO:0000256" key="5">
    <source>
        <dbReference type="ARBA" id="ARBA00022741"/>
    </source>
</evidence>
<dbReference type="FunFam" id="2.60.120.260:FF:000007">
    <property type="entry name" value="Discoidin domain receptor tyrosine kinase 1"/>
    <property type="match status" value="1"/>
</dbReference>
<organism evidence="18">
    <name type="scientific">Cacopsylla melanoneura</name>
    <dbReference type="NCBI Taxonomy" id="428564"/>
    <lineage>
        <taxon>Eukaryota</taxon>
        <taxon>Metazoa</taxon>
        <taxon>Ecdysozoa</taxon>
        <taxon>Arthropoda</taxon>
        <taxon>Hexapoda</taxon>
        <taxon>Insecta</taxon>
        <taxon>Pterygota</taxon>
        <taxon>Neoptera</taxon>
        <taxon>Paraneoptera</taxon>
        <taxon>Hemiptera</taxon>
        <taxon>Sternorrhyncha</taxon>
        <taxon>Psylloidea</taxon>
        <taxon>Psyllidae</taxon>
        <taxon>Psyllinae</taxon>
        <taxon>Cacopsylla</taxon>
    </lineage>
</organism>
<evidence type="ECO:0000256" key="7">
    <source>
        <dbReference type="ARBA" id="ARBA00022989"/>
    </source>
</evidence>
<keyword evidence="11" id="KW-0325">Glycoprotein</keyword>
<dbReference type="GO" id="GO:0005518">
    <property type="term" value="F:collagen binding"/>
    <property type="evidence" value="ECO:0007669"/>
    <property type="project" value="TreeGrafter"/>
</dbReference>
<accession>A0A8D8Q9Q7</accession>
<evidence type="ECO:0000256" key="11">
    <source>
        <dbReference type="ARBA" id="ARBA00023180"/>
    </source>
</evidence>
<keyword evidence="8 14" id="KW-0472">Membrane</keyword>
<evidence type="ECO:0000256" key="14">
    <source>
        <dbReference type="SAM" id="Phobius"/>
    </source>
</evidence>
<evidence type="ECO:0000256" key="1">
    <source>
        <dbReference type="ARBA" id="ARBA00004251"/>
    </source>
</evidence>
<evidence type="ECO:0000256" key="8">
    <source>
        <dbReference type="ARBA" id="ARBA00023136"/>
    </source>
</evidence>
<dbReference type="AlphaFoldDB" id="A0A8D8Q9Q7"/>
<feature type="transmembrane region" description="Helical" evidence="14">
    <location>
        <begin position="424"/>
        <end position="446"/>
    </location>
</feature>
<evidence type="ECO:0000259" key="17">
    <source>
        <dbReference type="PROSITE" id="PS50022"/>
    </source>
</evidence>
<dbReference type="CDD" id="cd00057">
    <property type="entry name" value="FA58C"/>
    <property type="match status" value="1"/>
</dbReference>
<dbReference type="InterPro" id="IPR050122">
    <property type="entry name" value="RTK"/>
</dbReference>
<name>A0A8D8Q9Q7_9HEMI</name>
<dbReference type="Gene3D" id="1.10.510.10">
    <property type="entry name" value="Transferase(Phosphotransferase) domain 1"/>
    <property type="match status" value="1"/>
</dbReference>
<dbReference type="PROSITE" id="PS50011">
    <property type="entry name" value="PROTEIN_KINASE_DOM"/>
    <property type="match status" value="1"/>
</dbReference>
<dbReference type="Pfam" id="PF00754">
    <property type="entry name" value="F5_F8_type_C"/>
    <property type="match status" value="1"/>
</dbReference>
<evidence type="ECO:0000256" key="4">
    <source>
        <dbReference type="ARBA" id="ARBA00022729"/>
    </source>
</evidence>
<dbReference type="GO" id="GO:0051897">
    <property type="term" value="P:positive regulation of phosphatidylinositol 3-kinase/protein kinase B signal transduction"/>
    <property type="evidence" value="ECO:0007669"/>
    <property type="project" value="TreeGrafter"/>
</dbReference>
<dbReference type="GO" id="GO:0005886">
    <property type="term" value="C:plasma membrane"/>
    <property type="evidence" value="ECO:0007669"/>
    <property type="project" value="UniProtKB-SubCell"/>
</dbReference>
<dbReference type="InterPro" id="IPR048525">
    <property type="entry name" value="DDR1-2_DS-like"/>
</dbReference>
<dbReference type="SMART" id="SM00231">
    <property type="entry name" value="FA58C"/>
    <property type="match status" value="1"/>
</dbReference>
<keyword evidence="4 15" id="KW-0732">Signal</keyword>
<keyword evidence="3 14" id="KW-0812">Transmembrane</keyword>
<dbReference type="Gene3D" id="2.60.120.260">
    <property type="entry name" value="Galactose-binding domain-like"/>
    <property type="match status" value="1"/>
</dbReference>
<dbReference type="Pfam" id="PF21114">
    <property type="entry name" value="DDR1-2_DS-like"/>
    <property type="match status" value="1"/>
</dbReference>
<dbReference type="InterPro" id="IPR008979">
    <property type="entry name" value="Galactose-bd-like_sf"/>
</dbReference>
<dbReference type="InterPro" id="IPR001245">
    <property type="entry name" value="Ser-Thr/Tyr_kinase_cat_dom"/>
</dbReference>
<dbReference type="GO" id="GO:0005524">
    <property type="term" value="F:ATP binding"/>
    <property type="evidence" value="ECO:0007669"/>
    <property type="project" value="UniProtKB-KW"/>
</dbReference>
<dbReference type="Gene3D" id="2.60.120.1190">
    <property type="match status" value="1"/>
</dbReference>
<feature type="chain" id="PRO_5034377651" evidence="15">
    <location>
        <begin position="31"/>
        <end position="936"/>
    </location>
</feature>
<comment type="similarity">
    <text evidence="12">Belongs to the protein kinase superfamily. Tyr protein kinase family. Insulin receptor subfamily.</text>
</comment>
<protein>
    <submittedName>
        <fullName evidence="18">Discoidin domain-containing receptor 2</fullName>
    </submittedName>
</protein>
<reference evidence="18" key="1">
    <citation type="submission" date="2021-05" db="EMBL/GenBank/DDBJ databases">
        <authorList>
            <person name="Alioto T."/>
            <person name="Alioto T."/>
            <person name="Gomez Garrido J."/>
        </authorList>
    </citation>
    <scope>NUCLEOTIDE SEQUENCE</scope>
</reference>
<evidence type="ECO:0000256" key="15">
    <source>
        <dbReference type="SAM" id="SignalP"/>
    </source>
</evidence>
<evidence type="ECO:0000256" key="13">
    <source>
        <dbReference type="SAM" id="MobiDB-lite"/>
    </source>
</evidence>
<dbReference type="PROSITE" id="PS50022">
    <property type="entry name" value="FA58C_3"/>
    <property type="match status" value="1"/>
</dbReference>
<evidence type="ECO:0000313" key="18">
    <source>
        <dbReference type="EMBL" id="CAG6627734.1"/>
    </source>
</evidence>
<feature type="signal peptide" evidence="15">
    <location>
        <begin position="1"/>
        <end position="30"/>
    </location>
</feature>
<comment type="subcellular location">
    <subcellularLocation>
        <location evidence="1">Cell membrane</location>
        <topology evidence="1">Single-pass type I membrane protein</topology>
    </subcellularLocation>
</comment>
<feature type="region of interest" description="Disordered" evidence="13">
    <location>
        <begin position="482"/>
        <end position="524"/>
    </location>
</feature>
<dbReference type="SUPFAM" id="SSF56112">
    <property type="entry name" value="Protein kinase-like (PK-like)"/>
    <property type="match status" value="1"/>
</dbReference>
<dbReference type="PANTHER" id="PTHR24416:SF580">
    <property type="entry name" value="DISCOIDIN DOMAIN RECEPTOR, ISOFORM F"/>
    <property type="match status" value="1"/>
</dbReference>
<proteinExistence type="inferred from homology"/>
<dbReference type="EMBL" id="HBUF01066235">
    <property type="protein sequence ID" value="CAG6627734.1"/>
    <property type="molecule type" value="Transcribed_RNA"/>
</dbReference>
<dbReference type="GO" id="GO:0048680">
    <property type="term" value="P:positive regulation of axon regeneration"/>
    <property type="evidence" value="ECO:0007669"/>
    <property type="project" value="UniProtKB-ARBA"/>
</dbReference>
<keyword evidence="10 18" id="KW-0675">Receptor</keyword>
<dbReference type="Pfam" id="PF07714">
    <property type="entry name" value="PK_Tyr_Ser-Thr"/>
    <property type="match status" value="1"/>
</dbReference>
<evidence type="ECO:0000256" key="3">
    <source>
        <dbReference type="ARBA" id="ARBA00022692"/>
    </source>
</evidence>
<keyword evidence="5" id="KW-0547">Nucleotide-binding</keyword>
<dbReference type="GO" id="GO:0043235">
    <property type="term" value="C:receptor complex"/>
    <property type="evidence" value="ECO:0007669"/>
    <property type="project" value="TreeGrafter"/>
</dbReference>
<keyword evidence="9" id="KW-1015">Disulfide bond</keyword>